<reference evidence="2" key="1">
    <citation type="submission" date="2016-02" db="EMBL/GenBank/DDBJ databases">
        <title>WGS assembly of Manihot esculenta.</title>
        <authorList>
            <person name="Bredeson J.V."/>
            <person name="Prochnik S.E."/>
            <person name="Lyons J.B."/>
            <person name="Schmutz J."/>
            <person name="Grimwood J."/>
            <person name="Vrebalov J."/>
            <person name="Bart R.S."/>
            <person name="Amuge T."/>
            <person name="Ferguson M.E."/>
            <person name="Green R."/>
            <person name="Putnam N."/>
            <person name="Stites J."/>
            <person name="Rounsley S."/>
            <person name="Rokhsar D.S."/>
        </authorList>
    </citation>
    <scope>NUCLEOTIDE SEQUENCE [LARGE SCALE GENOMIC DNA]</scope>
    <source>
        <tissue evidence="2">Leaf</tissue>
    </source>
</reference>
<gene>
    <name evidence="2" type="ORF">MANES_11G133100</name>
</gene>
<evidence type="ECO:0000256" key="1">
    <source>
        <dbReference type="SAM" id="MobiDB-lite"/>
    </source>
</evidence>
<proteinExistence type="predicted"/>
<accession>A0A2C9V248</accession>
<name>A0A2C9V248_MANES</name>
<dbReference type="EMBL" id="CM004397">
    <property type="protein sequence ID" value="OAY37837.1"/>
    <property type="molecule type" value="Genomic_DNA"/>
</dbReference>
<feature type="region of interest" description="Disordered" evidence="1">
    <location>
        <begin position="1"/>
        <end position="30"/>
    </location>
</feature>
<organism evidence="2">
    <name type="scientific">Manihot esculenta</name>
    <name type="common">Cassava</name>
    <name type="synonym">Jatropha manihot</name>
    <dbReference type="NCBI Taxonomy" id="3983"/>
    <lineage>
        <taxon>Eukaryota</taxon>
        <taxon>Viridiplantae</taxon>
        <taxon>Streptophyta</taxon>
        <taxon>Embryophyta</taxon>
        <taxon>Tracheophyta</taxon>
        <taxon>Spermatophyta</taxon>
        <taxon>Magnoliopsida</taxon>
        <taxon>eudicotyledons</taxon>
        <taxon>Gunneridae</taxon>
        <taxon>Pentapetalae</taxon>
        <taxon>rosids</taxon>
        <taxon>fabids</taxon>
        <taxon>Malpighiales</taxon>
        <taxon>Euphorbiaceae</taxon>
        <taxon>Crotonoideae</taxon>
        <taxon>Manihoteae</taxon>
        <taxon>Manihot</taxon>
    </lineage>
</organism>
<dbReference type="AlphaFoldDB" id="A0A2C9V248"/>
<sequence>MHIRYQQKIEPKGERQKKKKERKQTTKHQADIKEFLFKETRICNPQYKILHTPIQKGRRSPRAPVSAWNEEDVPRPDGTGSDRLQ</sequence>
<protein>
    <submittedName>
        <fullName evidence="2">Uncharacterized protein</fullName>
    </submittedName>
</protein>
<evidence type="ECO:0000313" key="2">
    <source>
        <dbReference type="EMBL" id="OAY37837.1"/>
    </source>
</evidence>
<feature type="region of interest" description="Disordered" evidence="1">
    <location>
        <begin position="50"/>
        <end position="85"/>
    </location>
</feature>
<feature type="compositionally biased region" description="Basic residues" evidence="1">
    <location>
        <begin position="15"/>
        <end position="26"/>
    </location>
</feature>